<evidence type="ECO:0000313" key="1">
    <source>
        <dbReference type="EMBL" id="UXD22128.1"/>
    </source>
</evidence>
<sequence length="151" mass="17264">MISPSDVARSDIIGSGNPEKLMEVLSKLIGKVKLSEAINITKEYITSLSKFEKEYWKKMREVLCKESELTDPDPLTNKILKVLRAQCSPKWENLNEDERALILAPLYHAIAKIKLLEELEDKKGKELLREIIEESLEEAEDYAIAYGVLDE</sequence>
<organism evidence="1 2">
    <name type="scientific">Ignicoccus pacificus DSM 13166</name>
    <dbReference type="NCBI Taxonomy" id="940294"/>
    <lineage>
        <taxon>Archaea</taxon>
        <taxon>Thermoproteota</taxon>
        <taxon>Thermoprotei</taxon>
        <taxon>Desulfurococcales</taxon>
        <taxon>Desulfurococcaceae</taxon>
        <taxon>Ignicoccus</taxon>
    </lineage>
</organism>
<evidence type="ECO:0000313" key="2">
    <source>
        <dbReference type="Proteomes" id="UP001063698"/>
    </source>
</evidence>
<dbReference type="KEGG" id="ipc:IPA_01975"/>
<dbReference type="Proteomes" id="UP001063698">
    <property type="component" value="Chromosome"/>
</dbReference>
<keyword evidence="2" id="KW-1185">Reference proteome</keyword>
<gene>
    <name evidence="1" type="ORF">IPA_01975</name>
</gene>
<accession>A0A977PKM1</accession>
<dbReference type="AlphaFoldDB" id="A0A977PKM1"/>
<reference evidence="1" key="1">
    <citation type="submission" date="2013-11" db="EMBL/GenBank/DDBJ databases">
        <title>Comparative genomics of Ignicoccus.</title>
        <authorList>
            <person name="Podar M."/>
        </authorList>
    </citation>
    <scope>NUCLEOTIDE SEQUENCE</scope>
    <source>
        <strain evidence="1">DSM 13166</strain>
    </source>
</reference>
<proteinExistence type="predicted"/>
<dbReference type="EMBL" id="CP006868">
    <property type="protein sequence ID" value="UXD22128.1"/>
    <property type="molecule type" value="Genomic_DNA"/>
</dbReference>
<protein>
    <submittedName>
        <fullName evidence="1">Uncharacterized protein</fullName>
    </submittedName>
</protein>
<name>A0A977PKM1_9CREN</name>